<sequence>MRVSIPKDNPKQSRCNHSPWSATSRTTIHHPDQNATPVLSHRPPPPNTISPHDTESATLGPPPRPPVRDPQTAIHGAATEALESAEAEPIPADIGGEAGYQAASLSKGLTRNPL</sequence>
<comment type="caution">
    <text evidence="2">The sequence shown here is derived from an EMBL/GenBank/DDBJ whole genome shotgun (WGS) entry which is preliminary data.</text>
</comment>
<organism evidence="2 3">
    <name type="scientific">Pleuronectes platessa</name>
    <name type="common">European plaice</name>
    <dbReference type="NCBI Taxonomy" id="8262"/>
    <lineage>
        <taxon>Eukaryota</taxon>
        <taxon>Metazoa</taxon>
        <taxon>Chordata</taxon>
        <taxon>Craniata</taxon>
        <taxon>Vertebrata</taxon>
        <taxon>Euteleostomi</taxon>
        <taxon>Actinopterygii</taxon>
        <taxon>Neopterygii</taxon>
        <taxon>Teleostei</taxon>
        <taxon>Neoteleostei</taxon>
        <taxon>Acanthomorphata</taxon>
        <taxon>Carangaria</taxon>
        <taxon>Pleuronectiformes</taxon>
        <taxon>Pleuronectoidei</taxon>
        <taxon>Pleuronectidae</taxon>
        <taxon>Pleuronectes</taxon>
    </lineage>
</organism>
<dbReference type="AlphaFoldDB" id="A0A9N7YIP5"/>
<dbReference type="Proteomes" id="UP001153269">
    <property type="component" value="Unassembled WGS sequence"/>
</dbReference>
<dbReference type="EMBL" id="CADEAL010001035">
    <property type="protein sequence ID" value="CAB1428282.1"/>
    <property type="molecule type" value="Genomic_DNA"/>
</dbReference>
<feature type="compositionally biased region" description="Polar residues" evidence="1">
    <location>
        <begin position="12"/>
        <end position="26"/>
    </location>
</feature>
<proteinExistence type="predicted"/>
<evidence type="ECO:0000313" key="2">
    <source>
        <dbReference type="EMBL" id="CAB1428282.1"/>
    </source>
</evidence>
<reference evidence="2" key="1">
    <citation type="submission" date="2020-03" db="EMBL/GenBank/DDBJ databases">
        <authorList>
            <person name="Weist P."/>
        </authorList>
    </citation>
    <scope>NUCLEOTIDE SEQUENCE</scope>
</reference>
<protein>
    <submittedName>
        <fullName evidence="2">Uncharacterized protein</fullName>
    </submittedName>
</protein>
<keyword evidence="3" id="KW-1185">Reference proteome</keyword>
<feature type="region of interest" description="Disordered" evidence="1">
    <location>
        <begin position="1"/>
        <end position="95"/>
    </location>
</feature>
<accession>A0A9N7YIP5</accession>
<name>A0A9N7YIP5_PLEPL</name>
<feature type="compositionally biased region" description="Low complexity" evidence="1">
    <location>
        <begin position="77"/>
        <end position="88"/>
    </location>
</feature>
<evidence type="ECO:0000313" key="3">
    <source>
        <dbReference type="Proteomes" id="UP001153269"/>
    </source>
</evidence>
<gene>
    <name evidence="2" type="ORF">PLEPLA_LOCUS16248</name>
</gene>
<evidence type="ECO:0000256" key="1">
    <source>
        <dbReference type="SAM" id="MobiDB-lite"/>
    </source>
</evidence>